<keyword evidence="6" id="KW-1185">Reference proteome</keyword>
<dbReference type="GO" id="GO:0006355">
    <property type="term" value="P:regulation of DNA-templated transcription"/>
    <property type="evidence" value="ECO:0007669"/>
    <property type="project" value="InterPro"/>
</dbReference>
<reference evidence="5" key="2">
    <citation type="journal article" date="2024" name="Plant">
        <title>Genomic evolution and insights into agronomic trait innovations of Sesamum species.</title>
        <authorList>
            <person name="Miao H."/>
            <person name="Wang L."/>
            <person name="Qu L."/>
            <person name="Liu H."/>
            <person name="Sun Y."/>
            <person name="Le M."/>
            <person name="Wang Q."/>
            <person name="Wei S."/>
            <person name="Zheng Y."/>
            <person name="Lin W."/>
            <person name="Duan Y."/>
            <person name="Cao H."/>
            <person name="Xiong S."/>
            <person name="Wang X."/>
            <person name="Wei L."/>
            <person name="Li C."/>
            <person name="Ma Q."/>
            <person name="Ju M."/>
            <person name="Zhao R."/>
            <person name="Li G."/>
            <person name="Mu C."/>
            <person name="Tian Q."/>
            <person name="Mei H."/>
            <person name="Zhang T."/>
            <person name="Gao T."/>
            <person name="Zhang H."/>
        </authorList>
    </citation>
    <scope>NUCLEOTIDE SEQUENCE</scope>
    <source>
        <strain evidence="5">K16</strain>
    </source>
</reference>
<organism evidence="5 6">
    <name type="scientific">Sesamum angolense</name>
    <dbReference type="NCBI Taxonomy" id="2727404"/>
    <lineage>
        <taxon>Eukaryota</taxon>
        <taxon>Viridiplantae</taxon>
        <taxon>Streptophyta</taxon>
        <taxon>Embryophyta</taxon>
        <taxon>Tracheophyta</taxon>
        <taxon>Spermatophyta</taxon>
        <taxon>Magnoliopsida</taxon>
        <taxon>eudicotyledons</taxon>
        <taxon>Gunneridae</taxon>
        <taxon>Pentapetalae</taxon>
        <taxon>asterids</taxon>
        <taxon>lamiids</taxon>
        <taxon>Lamiales</taxon>
        <taxon>Pedaliaceae</taxon>
        <taxon>Sesamum</taxon>
    </lineage>
</organism>
<dbReference type="InterPro" id="IPR006595">
    <property type="entry name" value="CTLH_C"/>
</dbReference>
<sequence>MSSLSRELVFLILQFLEEEKFKESVHKLEQESGFFFNMKYFEEKVHAGEWDEVEKYLSGFTKVDDNRYSMKIFFEIRKQKYLEALDRQDKAKAVEILVNDLKVFSTFNEDLYKEITQLLTLGNFRENEQLSKYGDTKTARSIMLIELKKLIEANPLFREKLVFPTLKSSRLRTLINQSLNWQHQLCKNPRPNPDIKTLFTDHSCTPPNGALAPTPVNLPTAAVAKPAAYTSLGAHGPFPPTAAAANANALAGWMANAASSSVQAAVVTASSLPVPPNQVSILKRPITPPATLGMVEYQNADHEQLMKRLRPAQSVEEVTYPTVRQQASWSLDDLPRTVAFTLHQGSAVTSLDFHPSHHTLLLVGCSNGEITLWEAGIREKLGSKPFKIWDIQACTLTFQASAAKDAPFSVSRVTWSPDGTFCGAAFSKHLIHLYAYAGPNDLRQHLEIDAHAGGVNDIAFAHPNKQLCVVTCGDDKLIKVWDLNGRKLFNFEGHEAPVYSICPHQKENIQFIFSTAVDGKIKAWLMIIWDQELTMMLLGIGVPLCYIVQMEAGEDSQIKFWDMDNINILATTDAEGGYRLPRLRFNKEGNLLAVTTADNGIKILANATGMRSLRTVETQPFEALRSPLEAGAIKVSGSSVANVAPVSCKVERSSPVRPSPILNGVDPMARSIEKPRALDDVNDKMKPWQLTEIIDPVQCRMVTMPDSADATNKVARLLYTNSGVGVLALGSNGIQKLWKWVRNEQNPSGKATASVIPQHWQPNSGLLMTNDVSGVNLEEAVPCIALSKNDSYVMSAAGGKVSLFNMMTFKVKSKLKGHQKRITGLAFSTNLNILVSSGLMLK</sequence>
<evidence type="ECO:0000256" key="1">
    <source>
        <dbReference type="ARBA" id="ARBA00022574"/>
    </source>
</evidence>
<dbReference type="InterPro" id="IPR054532">
    <property type="entry name" value="TPL_SMU1_LisH-like"/>
</dbReference>
<dbReference type="InterPro" id="IPR006594">
    <property type="entry name" value="LisH"/>
</dbReference>
<evidence type="ECO:0000259" key="4">
    <source>
        <dbReference type="PROSITE" id="PS50897"/>
    </source>
</evidence>
<evidence type="ECO:0000313" key="5">
    <source>
        <dbReference type="EMBL" id="KAK4406711.1"/>
    </source>
</evidence>
<dbReference type="PROSITE" id="PS50896">
    <property type="entry name" value="LISH"/>
    <property type="match status" value="1"/>
</dbReference>
<evidence type="ECO:0000313" key="6">
    <source>
        <dbReference type="Proteomes" id="UP001289374"/>
    </source>
</evidence>
<dbReference type="SMART" id="SM00320">
    <property type="entry name" value="WD40"/>
    <property type="match status" value="6"/>
</dbReference>
<dbReference type="Pfam" id="PF21359">
    <property type="entry name" value="zf_topless"/>
    <property type="match status" value="1"/>
</dbReference>
<dbReference type="PANTHER" id="PTHR44083:SF2">
    <property type="entry name" value="TOPLESS-RELATED PROTEIN 3"/>
    <property type="match status" value="1"/>
</dbReference>
<dbReference type="Pfam" id="PF00400">
    <property type="entry name" value="WD40"/>
    <property type="match status" value="4"/>
</dbReference>
<protein>
    <submittedName>
        <fullName evidence="5">Topless-related protein 3</fullName>
    </submittedName>
</protein>
<reference evidence="5" key="1">
    <citation type="submission" date="2020-06" db="EMBL/GenBank/DDBJ databases">
        <authorList>
            <person name="Li T."/>
            <person name="Hu X."/>
            <person name="Zhang T."/>
            <person name="Song X."/>
            <person name="Zhang H."/>
            <person name="Dai N."/>
            <person name="Sheng W."/>
            <person name="Hou X."/>
            <person name="Wei L."/>
        </authorList>
    </citation>
    <scope>NUCLEOTIDE SEQUENCE</scope>
    <source>
        <strain evidence="5">K16</strain>
        <tissue evidence="5">Leaf</tissue>
    </source>
</reference>
<dbReference type="InterPro" id="IPR001680">
    <property type="entry name" value="WD40_rpt"/>
</dbReference>
<gene>
    <name evidence="5" type="ORF">Sango_0677600</name>
</gene>
<dbReference type="PROSITE" id="PS50082">
    <property type="entry name" value="WD_REPEATS_2"/>
    <property type="match status" value="1"/>
</dbReference>
<dbReference type="PANTHER" id="PTHR44083">
    <property type="entry name" value="TOPLESS-RELATED PROTEIN 1-RELATED"/>
    <property type="match status" value="1"/>
</dbReference>
<keyword evidence="2" id="KW-0677">Repeat</keyword>
<dbReference type="InterPro" id="IPR015943">
    <property type="entry name" value="WD40/YVTN_repeat-like_dom_sf"/>
</dbReference>
<feature type="repeat" description="WD" evidence="3">
    <location>
        <begin position="448"/>
        <end position="491"/>
    </location>
</feature>
<dbReference type="EMBL" id="JACGWL010000003">
    <property type="protein sequence ID" value="KAK4406711.1"/>
    <property type="molecule type" value="Genomic_DNA"/>
</dbReference>
<name>A0AAE1X7W9_9LAMI</name>
<proteinExistence type="predicted"/>
<keyword evidence="1 3" id="KW-0853">WD repeat</keyword>
<accession>A0AAE1X7W9</accession>
<feature type="domain" description="CTLH" evidence="4">
    <location>
        <begin position="34"/>
        <end position="92"/>
    </location>
</feature>
<dbReference type="InterPro" id="IPR019775">
    <property type="entry name" value="WD40_repeat_CS"/>
</dbReference>
<dbReference type="Pfam" id="PF17814">
    <property type="entry name" value="LisH_TPL"/>
    <property type="match status" value="1"/>
</dbReference>
<dbReference type="SUPFAM" id="SSF50978">
    <property type="entry name" value="WD40 repeat-like"/>
    <property type="match status" value="1"/>
</dbReference>
<dbReference type="SMART" id="SM00667">
    <property type="entry name" value="LisH"/>
    <property type="match status" value="1"/>
</dbReference>
<dbReference type="Gene3D" id="2.130.10.10">
    <property type="entry name" value="YVTN repeat-like/Quinoprotein amine dehydrogenase"/>
    <property type="match status" value="2"/>
</dbReference>
<dbReference type="SMART" id="SM00668">
    <property type="entry name" value="CTLH"/>
    <property type="match status" value="1"/>
</dbReference>
<dbReference type="InterPro" id="IPR027728">
    <property type="entry name" value="Topless_fam"/>
</dbReference>
<dbReference type="InterPro" id="IPR048419">
    <property type="entry name" value="Topless_Znf"/>
</dbReference>
<dbReference type="PROSITE" id="PS50897">
    <property type="entry name" value="CTLH"/>
    <property type="match status" value="1"/>
</dbReference>
<dbReference type="Proteomes" id="UP001289374">
    <property type="component" value="Unassembled WGS sequence"/>
</dbReference>
<dbReference type="PROSITE" id="PS00678">
    <property type="entry name" value="WD_REPEATS_1"/>
    <property type="match status" value="1"/>
</dbReference>
<dbReference type="AlphaFoldDB" id="A0AAE1X7W9"/>
<evidence type="ECO:0000256" key="2">
    <source>
        <dbReference type="ARBA" id="ARBA00022737"/>
    </source>
</evidence>
<dbReference type="InterPro" id="IPR036322">
    <property type="entry name" value="WD40_repeat_dom_sf"/>
</dbReference>
<evidence type="ECO:0000256" key="3">
    <source>
        <dbReference type="PROSITE-ProRule" id="PRU00221"/>
    </source>
</evidence>
<dbReference type="Pfam" id="PF21889">
    <property type="entry name" value="TPR1-like_2nd"/>
    <property type="match status" value="1"/>
</dbReference>
<comment type="caution">
    <text evidence="5">The sequence shown here is derived from an EMBL/GenBank/DDBJ whole genome shotgun (WGS) entry which is preliminary data.</text>
</comment>
<dbReference type="InterPro" id="IPR054080">
    <property type="entry name" value="TPR1-like_2nd"/>
</dbReference>